<feature type="compositionally biased region" description="Polar residues" evidence="1">
    <location>
        <begin position="121"/>
        <end position="138"/>
    </location>
</feature>
<feature type="region of interest" description="Disordered" evidence="1">
    <location>
        <begin position="121"/>
        <end position="141"/>
    </location>
</feature>
<keyword evidence="3" id="KW-0969">Cilium</keyword>
<dbReference type="RefSeq" id="WP_309483697.1">
    <property type="nucleotide sequence ID" value="NZ_CP133720.1"/>
</dbReference>
<proteinExistence type="predicted"/>
<keyword evidence="3" id="KW-0966">Cell projection</keyword>
<sequence>MSDIFPRLISTLANSTNVRPTSAVQTVEAIKNEVLGKFEALPRGTILHAEVISRLKDGTYIANVAEIPLRLALPSGTKPGEKLNLSLVQLHPSPVFSLENGQLATVVDHLPKVQASTTAPVTVSLPESHSKSNSSASLTPHAAPIGANLYQTLSQGNATEPHHSPQSVRSSELQLSEMAKIIGTVLRDSERSKQKLSIKGSIPLTDDLTAKLNPRGLASRLEIQLQQQIDHSGMSYEAHVAQWANGNRSIDQLKLEPQGKIDLQFEETILTDEKVEQHQQLAEIVHQQLDLVDGLGLHWQGQLSPSIPFQLHIFPPPSEEQKNSSPSQEQNEGHAATTSIIELDFPTLGHIRLEIDFKENHSQVRCQVASAELIQELHDHSKALIDALNARGQKLQSMKVSCP</sequence>
<evidence type="ECO:0000259" key="2">
    <source>
        <dbReference type="Pfam" id="PF02120"/>
    </source>
</evidence>
<name>A0ABY9RLY0_9BURK</name>
<protein>
    <submittedName>
        <fullName evidence="3">Flagellar hook-length control protein FliK</fullName>
    </submittedName>
</protein>
<dbReference type="Proteomes" id="UP001181355">
    <property type="component" value="Chromosome"/>
</dbReference>
<keyword evidence="4" id="KW-1185">Reference proteome</keyword>
<evidence type="ECO:0000313" key="3">
    <source>
        <dbReference type="EMBL" id="WMW82222.1"/>
    </source>
</evidence>
<accession>A0ABY9RLY0</accession>
<evidence type="ECO:0000313" key="4">
    <source>
        <dbReference type="Proteomes" id="UP001181355"/>
    </source>
</evidence>
<keyword evidence="3" id="KW-0282">Flagellum</keyword>
<organism evidence="3 4">
    <name type="scientific">Undibacterium cyanobacteriorum</name>
    <dbReference type="NCBI Taxonomy" id="3073561"/>
    <lineage>
        <taxon>Bacteria</taxon>
        <taxon>Pseudomonadati</taxon>
        <taxon>Pseudomonadota</taxon>
        <taxon>Betaproteobacteria</taxon>
        <taxon>Burkholderiales</taxon>
        <taxon>Oxalobacteraceae</taxon>
        <taxon>Undibacterium</taxon>
    </lineage>
</organism>
<evidence type="ECO:0000256" key="1">
    <source>
        <dbReference type="SAM" id="MobiDB-lite"/>
    </source>
</evidence>
<dbReference type="Pfam" id="PF02120">
    <property type="entry name" value="Flg_hook"/>
    <property type="match status" value="1"/>
</dbReference>
<dbReference type="EMBL" id="CP133720">
    <property type="protein sequence ID" value="WMW82222.1"/>
    <property type="molecule type" value="Genomic_DNA"/>
</dbReference>
<feature type="region of interest" description="Disordered" evidence="1">
    <location>
        <begin position="314"/>
        <end position="336"/>
    </location>
</feature>
<dbReference type="InterPro" id="IPR021136">
    <property type="entry name" value="Flagellar_hook_control-like_C"/>
</dbReference>
<feature type="compositionally biased region" description="Polar residues" evidence="1">
    <location>
        <begin position="323"/>
        <end position="336"/>
    </location>
</feature>
<reference evidence="3" key="1">
    <citation type="submission" date="2023-09" db="EMBL/GenBank/DDBJ databases">
        <title>Undibacterium sp. 20NA77.5 isolated from freshwater.</title>
        <authorList>
            <person name="Le V."/>
            <person name="Ko S.-R."/>
            <person name="Ahn C.-Y."/>
            <person name="Oh H.-M."/>
        </authorList>
    </citation>
    <scope>NUCLEOTIDE SEQUENCE</scope>
    <source>
        <strain evidence="3">20NA77.5</strain>
    </source>
</reference>
<feature type="domain" description="Flagellar hook-length control protein-like C-terminal" evidence="2">
    <location>
        <begin position="330"/>
        <end position="401"/>
    </location>
</feature>
<gene>
    <name evidence="3" type="ORF">RF679_08045</name>
</gene>